<dbReference type="PRINTS" id="PR00080">
    <property type="entry name" value="SDRFAMILY"/>
</dbReference>
<dbReference type="SUPFAM" id="SSF51735">
    <property type="entry name" value="NAD(P)-binding Rossmann-fold domains"/>
    <property type="match status" value="1"/>
</dbReference>
<dbReference type="GO" id="GO:0048038">
    <property type="term" value="F:quinone binding"/>
    <property type="evidence" value="ECO:0007669"/>
    <property type="project" value="TreeGrafter"/>
</dbReference>
<dbReference type="PANTHER" id="PTHR42760">
    <property type="entry name" value="SHORT-CHAIN DEHYDROGENASES/REDUCTASES FAMILY MEMBER"/>
    <property type="match status" value="1"/>
</dbReference>
<dbReference type="InterPro" id="IPR036291">
    <property type="entry name" value="NAD(P)-bd_dom_sf"/>
</dbReference>
<organism evidence="4">
    <name type="scientific">uncultured Desulfobacterium sp</name>
    <dbReference type="NCBI Taxonomy" id="201089"/>
    <lineage>
        <taxon>Bacteria</taxon>
        <taxon>Pseudomonadati</taxon>
        <taxon>Thermodesulfobacteriota</taxon>
        <taxon>Desulfobacteria</taxon>
        <taxon>Desulfobacterales</taxon>
        <taxon>Desulfobacteriaceae</taxon>
        <taxon>Desulfobacterium</taxon>
        <taxon>environmental samples</taxon>
    </lineage>
</organism>
<name>E1YD08_9BACT</name>
<dbReference type="FunFam" id="3.40.50.720:FF:000084">
    <property type="entry name" value="Short-chain dehydrogenase reductase"/>
    <property type="match status" value="1"/>
</dbReference>
<accession>E1YD08</accession>
<comment type="similarity">
    <text evidence="1 3">Belongs to the short-chain dehydrogenases/reductases (SDR) family.</text>
</comment>
<sequence length="182" mass="19454">MDKKEECMRLKDKVAIVTGGAVGIGREMSVTMANEGADIVVIDVADNMNEVSTAVKAAGRKCMTIKADISKRADIQAAVDKAIAELGKIDILVNNAAVYPFSPFLECTDELWNKTLEVGLYGTFLCSQIVAREMVKKGYGKIINIASTQGILGIPLTAPYTAVKGAVIALTREMATELAPQE</sequence>
<dbReference type="PANTHER" id="PTHR42760:SF133">
    <property type="entry name" value="3-OXOACYL-[ACYL-CARRIER-PROTEIN] REDUCTASE"/>
    <property type="match status" value="1"/>
</dbReference>
<dbReference type="EMBL" id="FR695868">
    <property type="protein sequence ID" value="CBX28452.1"/>
    <property type="molecule type" value="Genomic_DNA"/>
</dbReference>
<evidence type="ECO:0000256" key="1">
    <source>
        <dbReference type="ARBA" id="ARBA00006484"/>
    </source>
</evidence>
<evidence type="ECO:0000313" key="4">
    <source>
        <dbReference type="EMBL" id="CBX28452.1"/>
    </source>
</evidence>
<dbReference type="InterPro" id="IPR002347">
    <property type="entry name" value="SDR_fam"/>
</dbReference>
<dbReference type="GO" id="GO:0006633">
    <property type="term" value="P:fatty acid biosynthetic process"/>
    <property type="evidence" value="ECO:0007669"/>
    <property type="project" value="TreeGrafter"/>
</dbReference>
<keyword evidence="2" id="KW-0560">Oxidoreductase</keyword>
<dbReference type="PRINTS" id="PR00081">
    <property type="entry name" value="GDHRDH"/>
</dbReference>
<reference evidence="4" key="1">
    <citation type="journal article" date="2011" name="Environ. Microbiol.">
        <title>Genomic insights into the metabolic potential of the polycyclic aromatic hydrocarbon degrading sulfate-reducing Deltaproteobacterium N47.</title>
        <authorList>
            <person name="Bergmann F."/>
            <person name="Selesi D."/>
            <person name="Weinmaier T."/>
            <person name="Tischler P."/>
            <person name="Rattei T."/>
            <person name="Meckenstock R.U."/>
        </authorList>
    </citation>
    <scope>NUCLEOTIDE SEQUENCE</scope>
</reference>
<dbReference type="GO" id="GO:0016616">
    <property type="term" value="F:oxidoreductase activity, acting on the CH-OH group of donors, NAD or NADP as acceptor"/>
    <property type="evidence" value="ECO:0007669"/>
    <property type="project" value="TreeGrafter"/>
</dbReference>
<dbReference type="Pfam" id="PF00106">
    <property type="entry name" value="adh_short"/>
    <property type="match status" value="1"/>
</dbReference>
<proteinExistence type="inferred from homology"/>
<dbReference type="AlphaFoldDB" id="E1YD08"/>
<evidence type="ECO:0000256" key="3">
    <source>
        <dbReference type="RuleBase" id="RU000363"/>
    </source>
</evidence>
<evidence type="ECO:0000256" key="2">
    <source>
        <dbReference type="ARBA" id="ARBA00023002"/>
    </source>
</evidence>
<protein>
    <submittedName>
        <fullName evidence="4">Uncharacterized protein</fullName>
    </submittedName>
</protein>
<gene>
    <name evidence="4" type="ORF">N47_G37760</name>
</gene>
<dbReference type="Gene3D" id="3.40.50.720">
    <property type="entry name" value="NAD(P)-binding Rossmann-like Domain"/>
    <property type="match status" value="1"/>
</dbReference>
<dbReference type="CDD" id="cd05233">
    <property type="entry name" value="SDR_c"/>
    <property type="match status" value="1"/>
</dbReference>